<dbReference type="PANTHER" id="PTHR35984">
    <property type="entry name" value="PERIPLASMIC SERINE PROTEASE"/>
    <property type="match status" value="1"/>
</dbReference>
<evidence type="ECO:0000313" key="2">
    <source>
        <dbReference type="Proteomes" id="UP001164693"/>
    </source>
</evidence>
<dbReference type="Proteomes" id="UP001164693">
    <property type="component" value="Chromosome"/>
</dbReference>
<dbReference type="PANTHER" id="PTHR35984:SF1">
    <property type="entry name" value="PERIPLASMIC SERINE PROTEASE"/>
    <property type="match status" value="1"/>
</dbReference>
<dbReference type="SUPFAM" id="SSF52096">
    <property type="entry name" value="ClpP/crotonase"/>
    <property type="match status" value="1"/>
</dbReference>
<proteinExistence type="predicted"/>
<dbReference type="InterPro" id="IPR002825">
    <property type="entry name" value="Pept_S49_ser-pept_pro"/>
</dbReference>
<evidence type="ECO:0000313" key="1">
    <source>
        <dbReference type="EMBL" id="WAX58523.1"/>
    </source>
</evidence>
<dbReference type="InterPro" id="IPR029045">
    <property type="entry name" value="ClpP/crotonase-like_dom_sf"/>
</dbReference>
<protein>
    <recommendedName>
        <fullName evidence="3">Serine dehydrogenase proteinase</fullName>
    </recommendedName>
</protein>
<dbReference type="EMBL" id="CP097463">
    <property type="protein sequence ID" value="WAX58523.1"/>
    <property type="molecule type" value="Genomic_DNA"/>
</dbReference>
<accession>A0ABY7K0Z3</accession>
<dbReference type="Gene3D" id="3.90.226.10">
    <property type="entry name" value="2-enoyl-CoA Hydratase, Chain A, domain 1"/>
    <property type="match status" value="1"/>
</dbReference>
<dbReference type="RefSeq" id="WP_269445061.1">
    <property type="nucleotide sequence ID" value="NZ_CP097463.1"/>
</dbReference>
<reference evidence="1" key="1">
    <citation type="submission" date="2022-05" db="EMBL/GenBank/DDBJ databases">
        <title>Jatrophihabitans sp. SB3-54 whole genome sequence.</title>
        <authorList>
            <person name="Suh M.K."/>
            <person name="Eom M.K."/>
            <person name="Kim J.S."/>
            <person name="Kim H.S."/>
            <person name="Do H.E."/>
            <person name="Shin Y.K."/>
            <person name="Lee J.-S."/>
        </authorList>
    </citation>
    <scope>NUCLEOTIDE SEQUENCE</scope>
    <source>
        <strain evidence="1">SB3-54</strain>
    </source>
</reference>
<sequence length="314" mass="34969">MTISEGNDDADDVVDTEGVLKDVVPPISKTPLFQAIHAARYQRQALIREIESSTGNKVISYVAGIAAPVDREDVVCFVDLLHNISRGQDIDLILHTGGGDIDAAEKLMTMVRKKTSTGQVRVIVPDYAKSAGTLMALGADRIIMSDTSELGPIDPQVIRADRNGNRMRHSVKNYLDAYNQHQDALKKNPNDLAAQMMLNKLDPETVQLFTSIMKRAREFAEKQLHRGMMKEVGNWSQAVSALLDNSQFPTHGQPISWEDASDPKIGLTVDYLDPNDELWQKLWHLYCLQALAVRDKQKLFESEIASICIDSRAV</sequence>
<gene>
    <name evidence="1" type="ORF">M6B22_07095</name>
</gene>
<keyword evidence="2" id="KW-1185">Reference proteome</keyword>
<name>A0ABY7K0Z3_9ACTN</name>
<organism evidence="1 2">
    <name type="scientific">Jatrophihabitans cynanchi</name>
    <dbReference type="NCBI Taxonomy" id="2944128"/>
    <lineage>
        <taxon>Bacteria</taxon>
        <taxon>Bacillati</taxon>
        <taxon>Actinomycetota</taxon>
        <taxon>Actinomycetes</taxon>
        <taxon>Jatrophihabitantales</taxon>
        <taxon>Jatrophihabitantaceae</taxon>
        <taxon>Jatrophihabitans</taxon>
    </lineage>
</organism>
<dbReference type="Pfam" id="PF01972">
    <property type="entry name" value="SDH_protease"/>
    <property type="match status" value="1"/>
</dbReference>
<evidence type="ECO:0008006" key="3">
    <source>
        <dbReference type="Google" id="ProtNLM"/>
    </source>
</evidence>